<feature type="compositionally biased region" description="Polar residues" evidence="5">
    <location>
        <begin position="183"/>
        <end position="210"/>
    </location>
</feature>
<keyword evidence="3 4" id="KW-0927">Auxin signaling pathway</keyword>
<evidence type="ECO:0000313" key="8">
    <source>
        <dbReference type="Proteomes" id="UP001497512"/>
    </source>
</evidence>
<evidence type="ECO:0000259" key="6">
    <source>
        <dbReference type="PROSITE" id="PS51745"/>
    </source>
</evidence>
<accession>A0ABP0UBY8</accession>
<evidence type="ECO:0000256" key="4">
    <source>
        <dbReference type="RuleBase" id="RU004549"/>
    </source>
</evidence>
<evidence type="ECO:0000256" key="3">
    <source>
        <dbReference type="ARBA" id="ARBA00023294"/>
    </source>
</evidence>
<dbReference type="Proteomes" id="UP001497512">
    <property type="component" value="Chromosome 2"/>
</dbReference>
<dbReference type="PANTHER" id="PTHR31734">
    <property type="entry name" value="AUXIN-RESPONSIVE PROTEIN IAA17"/>
    <property type="match status" value="1"/>
</dbReference>
<proteinExistence type="inferred from homology"/>
<feature type="domain" description="PB1" evidence="6">
    <location>
        <begin position="641"/>
        <end position="735"/>
    </location>
</feature>
<keyword evidence="2 4" id="KW-0678">Repressor</keyword>
<dbReference type="Pfam" id="PF02309">
    <property type="entry name" value="AUX_IAA"/>
    <property type="match status" value="1"/>
</dbReference>
<dbReference type="PANTHER" id="PTHR31734:SF7">
    <property type="entry name" value="AUXIN-RESPONSIVE PROTEIN IAA33"/>
    <property type="match status" value="1"/>
</dbReference>
<protein>
    <recommendedName>
        <fullName evidence="4">Auxin-responsive protein</fullName>
    </recommendedName>
</protein>
<sequence>MMAVCGASSVLSRSSFPYECIDPCTGASPVGLQTSVLCWGITATLESEASSCLSANMGNSNDPEDSGASSQPPPWNSGDGRQTEVAPTSQPESLDITVPSSNDVQESGGVSQGQVDTSNRGNMVQNASTLQVVHIEKDEGSDYLSKVHVKQEDFPGAGRDGIISPPRKRLCVESPSGYTLQERFSSQEVEASPHQHSSPTTSNIGTTQDVSGRWKESGHSSSSHSGEQPNKGGQQQLWWLTPRSSPAEQPQQPTLKNVEGRDSMGELAFDGGGQRSTAKETDFLFKSPTYDPYMLNALDSKQGITGSQTVVSSLGGSLTAKPNALEHPFLPPWDGTSARVGGSNMVANLEDSCRAANLFPGSRVAGGHGLCITSRHEAHDASMVNASGSLERHHSLPGTAQPVGLESTAVETRGTRGLQLPIGNSHGNAISDFQGHTQSTMPLGVGAPQAFPSRGFSQAGPFPNAVEDPLSFSMSMAGLSSTGHPNAGQAPQYLERNLQKISKDMIACSLQANAQSSIPVPTFMSSLQTTDTSHMNVPDLSSVELLQLMQRSADCYPRHTLPQGIGNSVSDFQFSSARPASEYRLLPTELNLSQPAQGNHTLKWAQRPEDGFGTEAGDLARNHGHPKSLQLDLSFPARAVPPSVTAVMDGRSIGQRVCLHDYSSYESFARAMRKMFEDCIPDEDLAATEQELHLGNAIPGYVIAYEDEERDLLLAGDLAWREFVRAAKRIRIVSALKSSRPNVSTGALECCHLFTNVISSFHPCTLL</sequence>
<evidence type="ECO:0000256" key="5">
    <source>
        <dbReference type="SAM" id="MobiDB-lite"/>
    </source>
</evidence>
<keyword evidence="8" id="KW-1185">Reference proteome</keyword>
<gene>
    <name evidence="7" type="ORF">CSSPTR1EN2_LOCUS13738</name>
</gene>
<name>A0ABP0UBY8_9BRYO</name>
<feature type="region of interest" description="Disordered" evidence="5">
    <location>
        <begin position="54"/>
        <end position="120"/>
    </location>
</feature>
<keyword evidence="4" id="KW-0804">Transcription</keyword>
<evidence type="ECO:0000256" key="1">
    <source>
        <dbReference type="ARBA" id="ARBA00006728"/>
    </source>
</evidence>
<dbReference type="PROSITE" id="PS51745">
    <property type="entry name" value="PB1"/>
    <property type="match status" value="1"/>
</dbReference>
<reference evidence="7" key="1">
    <citation type="submission" date="2024-02" db="EMBL/GenBank/DDBJ databases">
        <authorList>
            <consortium name="ELIXIR-Norway"/>
            <consortium name="Elixir Norway"/>
        </authorList>
    </citation>
    <scope>NUCLEOTIDE SEQUENCE</scope>
</reference>
<feature type="region of interest" description="Disordered" evidence="5">
    <location>
        <begin position="183"/>
        <end position="276"/>
    </location>
</feature>
<dbReference type="InterPro" id="IPR053793">
    <property type="entry name" value="PB1-like"/>
</dbReference>
<evidence type="ECO:0000256" key="2">
    <source>
        <dbReference type="ARBA" id="ARBA00022491"/>
    </source>
</evidence>
<keyword evidence="4" id="KW-0539">Nucleus</keyword>
<dbReference type="EMBL" id="OZ019894">
    <property type="protein sequence ID" value="CAK9216973.1"/>
    <property type="molecule type" value="Genomic_DNA"/>
</dbReference>
<feature type="compositionally biased region" description="Polar residues" evidence="5">
    <location>
        <begin position="85"/>
        <end position="120"/>
    </location>
</feature>
<dbReference type="InterPro" id="IPR003311">
    <property type="entry name" value="AUX_IAA"/>
</dbReference>
<feature type="compositionally biased region" description="Polar residues" evidence="5">
    <location>
        <begin position="231"/>
        <end position="255"/>
    </location>
</feature>
<dbReference type="InterPro" id="IPR033389">
    <property type="entry name" value="AUX/IAA_dom"/>
</dbReference>
<comment type="similarity">
    <text evidence="1 4">Belongs to the Aux/IAA family.</text>
</comment>
<keyword evidence="4" id="KW-0805">Transcription regulation</keyword>
<evidence type="ECO:0000313" key="7">
    <source>
        <dbReference type="EMBL" id="CAK9216973.1"/>
    </source>
</evidence>
<comment type="subcellular location">
    <subcellularLocation>
        <location evidence="4">Nucleus</location>
    </subcellularLocation>
</comment>
<dbReference type="Gene3D" id="3.10.20.90">
    <property type="entry name" value="Phosphatidylinositol 3-kinase Catalytic Subunit, Chain A, domain 1"/>
    <property type="match status" value="1"/>
</dbReference>
<comment type="function">
    <text evidence="4">Aux/IAA proteins are short-lived transcriptional factors that function as repressors of early auxin response genes at low auxin concentrations.</text>
</comment>
<comment type="subunit">
    <text evidence="4">Homodimers and heterodimers.</text>
</comment>
<organism evidence="7 8">
    <name type="scientific">Sphagnum troendelagicum</name>
    <dbReference type="NCBI Taxonomy" id="128251"/>
    <lineage>
        <taxon>Eukaryota</taxon>
        <taxon>Viridiplantae</taxon>
        <taxon>Streptophyta</taxon>
        <taxon>Embryophyta</taxon>
        <taxon>Bryophyta</taxon>
        <taxon>Sphagnophytina</taxon>
        <taxon>Sphagnopsida</taxon>
        <taxon>Sphagnales</taxon>
        <taxon>Sphagnaceae</taxon>
        <taxon>Sphagnum</taxon>
    </lineage>
</organism>